<sequence>MSTDDPDVLAESIGRAVLAAARVPQSADSIGAPLDVDAHLRLVAASSRAEADVRMLLHRSITAARAGGASWARIGSELGMSRQAAQQRFGAEPGSADVSAAPPGEERWLGPVTAFDELPELDAAGRQGWHTVGVGMLAHRMLRTGTQWEHRRILWRVSLESVRAEGWEIGCRAFPWVYLVRDLGVAAEPA</sequence>
<organism evidence="1 2">
    <name type="scientific">Microbacterium radiodurans</name>
    <dbReference type="NCBI Taxonomy" id="661398"/>
    <lineage>
        <taxon>Bacteria</taxon>
        <taxon>Bacillati</taxon>
        <taxon>Actinomycetota</taxon>
        <taxon>Actinomycetes</taxon>
        <taxon>Micrococcales</taxon>
        <taxon>Microbacteriaceae</taxon>
        <taxon>Microbacterium</taxon>
    </lineage>
</organism>
<keyword evidence="2" id="KW-1185">Reference proteome</keyword>
<protein>
    <submittedName>
        <fullName evidence="1">Uncharacterized protein</fullName>
    </submittedName>
</protein>
<dbReference type="Proteomes" id="UP000327039">
    <property type="component" value="Unassembled WGS sequence"/>
</dbReference>
<reference evidence="2" key="1">
    <citation type="submission" date="2019-09" db="EMBL/GenBank/DDBJ databases">
        <title>Mumia zhuanghuii sp. nov. isolated from the intestinal contents of plateau pika (Ochotona curzoniae) in the Qinghai-Tibet plateau of China.</title>
        <authorList>
            <person name="Tian Z."/>
        </authorList>
    </citation>
    <scope>NUCLEOTIDE SEQUENCE [LARGE SCALE GENOMIC DNA]</scope>
    <source>
        <strain evidence="2">DSM 25564</strain>
    </source>
</reference>
<dbReference type="AlphaFoldDB" id="A0A5J5ITF0"/>
<proteinExistence type="predicted"/>
<name>A0A5J5ITF0_9MICO</name>
<comment type="caution">
    <text evidence="1">The sequence shown here is derived from an EMBL/GenBank/DDBJ whole genome shotgun (WGS) entry which is preliminary data.</text>
</comment>
<evidence type="ECO:0000313" key="2">
    <source>
        <dbReference type="Proteomes" id="UP000327039"/>
    </source>
</evidence>
<evidence type="ECO:0000313" key="1">
    <source>
        <dbReference type="EMBL" id="KAA9086614.1"/>
    </source>
</evidence>
<dbReference type="OrthoDB" id="3579809at2"/>
<accession>A0A5J5ITF0</accession>
<dbReference type="RefSeq" id="WP_150418787.1">
    <property type="nucleotide sequence ID" value="NZ_VYRZ01000002.1"/>
</dbReference>
<gene>
    <name evidence="1" type="ORF">F6B42_06245</name>
</gene>
<dbReference type="EMBL" id="VYRZ01000002">
    <property type="protein sequence ID" value="KAA9086614.1"/>
    <property type="molecule type" value="Genomic_DNA"/>
</dbReference>